<accession>A0A1G6K9V6</accession>
<dbReference type="InterPro" id="IPR020845">
    <property type="entry name" value="AMP-binding_CS"/>
</dbReference>
<dbReference type="EMBL" id="FMYW01000004">
    <property type="protein sequence ID" value="SDC27790.1"/>
    <property type="molecule type" value="Genomic_DNA"/>
</dbReference>
<evidence type="ECO:0000259" key="4">
    <source>
        <dbReference type="Pfam" id="PF13193"/>
    </source>
</evidence>
<dbReference type="PANTHER" id="PTHR43201">
    <property type="entry name" value="ACYL-COA SYNTHETASE"/>
    <property type="match status" value="1"/>
</dbReference>
<dbReference type="CDD" id="cd05936">
    <property type="entry name" value="FC-FACS_FadD_like"/>
    <property type="match status" value="1"/>
</dbReference>
<dbReference type="AlphaFoldDB" id="A0A1G6K9V6"/>
<dbReference type="Proteomes" id="UP000198943">
    <property type="component" value="Unassembled WGS sequence"/>
</dbReference>
<dbReference type="PANTHER" id="PTHR43201:SF5">
    <property type="entry name" value="MEDIUM-CHAIN ACYL-COA LIGASE ACSF2, MITOCHONDRIAL"/>
    <property type="match status" value="1"/>
</dbReference>
<sequence>MLLNDIIQKHPAEKTAFIFKNQYTTYGEFRKKVEDWALFLQSQGVKRGDRVGLLSKNSTDFVAAYFAVVKAGGIVVPFNFQLIAPEISYIVKDTEMKMLLTKNPVDLDQALRELGWEQELKQVTFEEMVPPEGAEFIDYALEEQDPAAIIYTSGTTGRPKGAMLSQGNIVHNTQDFMAITKMQEDDIALCVLPMYHCFGWICTVCANLYIGATQVVQETYQFGDAMNLIKKYHVNTMCGVPTMFQLFVKGATAEELAHFRFFISGGAPLSRVLYDAFAKKFGQHVQEGYGLSEATPVTTFNRIDKTKQGSIGLPIPHVEVKLMDTDSQEVPVGEVGELCVKGPNVMLGYWNRPKETAWTLRDGWLHTEDLAYRDEEGWIFIVDRLKDMIISSGENVYPREVEEVLMAHPDIKEAAVIGIPDKLRGQAICAYIVPEDGGTTDKRMIRKYLLSRIAAYKVPKEFIFCNQLPRNNTGKIMKNVLREQSLDNLINRK</sequence>
<keyword evidence="2" id="KW-0436">Ligase</keyword>
<dbReference type="InterPro" id="IPR042099">
    <property type="entry name" value="ANL_N_sf"/>
</dbReference>
<dbReference type="Pfam" id="PF13193">
    <property type="entry name" value="AMP-binding_C"/>
    <property type="match status" value="1"/>
</dbReference>
<feature type="domain" description="AMP-binding enzyme C-terminal" evidence="4">
    <location>
        <begin position="400"/>
        <end position="475"/>
    </location>
</feature>
<gene>
    <name evidence="5" type="ORF">SAMN04487864_104144</name>
</gene>
<dbReference type="SUPFAM" id="SSF56801">
    <property type="entry name" value="Acetyl-CoA synthetase-like"/>
    <property type="match status" value="1"/>
</dbReference>
<comment type="similarity">
    <text evidence="1">Belongs to the ATP-dependent AMP-binding enzyme family.</text>
</comment>
<evidence type="ECO:0000256" key="1">
    <source>
        <dbReference type="ARBA" id="ARBA00006432"/>
    </source>
</evidence>
<organism evidence="5 6">
    <name type="scientific">Succiniclasticum ruminis</name>
    <dbReference type="NCBI Taxonomy" id="40841"/>
    <lineage>
        <taxon>Bacteria</taxon>
        <taxon>Bacillati</taxon>
        <taxon>Bacillota</taxon>
        <taxon>Negativicutes</taxon>
        <taxon>Acidaminococcales</taxon>
        <taxon>Acidaminococcaceae</taxon>
        <taxon>Succiniclasticum</taxon>
    </lineage>
</organism>
<dbReference type="OrthoDB" id="9778383at2"/>
<dbReference type="InterPro" id="IPR000873">
    <property type="entry name" value="AMP-dep_synth/lig_dom"/>
</dbReference>
<dbReference type="Gene3D" id="3.40.50.12780">
    <property type="entry name" value="N-terminal domain of ligase-like"/>
    <property type="match status" value="1"/>
</dbReference>
<dbReference type="NCBIfam" id="NF004837">
    <property type="entry name" value="PRK06187.1"/>
    <property type="match status" value="1"/>
</dbReference>
<evidence type="ECO:0000313" key="5">
    <source>
        <dbReference type="EMBL" id="SDC27790.1"/>
    </source>
</evidence>
<dbReference type="GO" id="GO:0006631">
    <property type="term" value="P:fatty acid metabolic process"/>
    <property type="evidence" value="ECO:0007669"/>
    <property type="project" value="TreeGrafter"/>
</dbReference>
<evidence type="ECO:0000313" key="6">
    <source>
        <dbReference type="Proteomes" id="UP000198943"/>
    </source>
</evidence>
<dbReference type="Pfam" id="PF00501">
    <property type="entry name" value="AMP-binding"/>
    <property type="match status" value="1"/>
</dbReference>
<proteinExistence type="inferred from homology"/>
<evidence type="ECO:0000259" key="3">
    <source>
        <dbReference type="Pfam" id="PF00501"/>
    </source>
</evidence>
<dbReference type="InterPro" id="IPR025110">
    <property type="entry name" value="AMP-bd_C"/>
</dbReference>
<evidence type="ECO:0000256" key="2">
    <source>
        <dbReference type="ARBA" id="ARBA00022598"/>
    </source>
</evidence>
<name>A0A1G6K9V6_9FIRM</name>
<dbReference type="RefSeq" id="WP_093729833.1">
    <property type="nucleotide sequence ID" value="NZ_FMYW01000004.1"/>
</dbReference>
<reference evidence="6" key="1">
    <citation type="submission" date="2016-10" db="EMBL/GenBank/DDBJ databases">
        <authorList>
            <person name="Varghese N."/>
            <person name="Submissions S."/>
        </authorList>
    </citation>
    <scope>NUCLEOTIDE SEQUENCE [LARGE SCALE GENOMIC DNA]</scope>
    <source>
        <strain evidence="6">DSM 11005</strain>
    </source>
</reference>
<dbReference type="Gene3D" id="3.30.300.30">
    <property type="match status" value="1"/>
</dbReference>
<keyword evidence="6" id="KW-1185">Reference proteome</keyword>
<dbReference type="GO" id="GO:0031956">
    <property type="term" value="F:medium-chain fatty acid-CoA ligase activity"/>
    <property type="evidence" value="ECO:0007669"/>
    <property type="project" value="TreeGrafter"/>
</dbReference>
<dbReference type="FunFam" id="3.30.300.30:FF:000008">
    <property type="entry name" value="2,3-dihydroxybenzoate-AMP ligase"/>
    <property type="match status" value="1"/>
</dbReference>
<dbReference type="InterPro" id="IPR045851">
    <property type="entry name" value="AMP-bd_C_sf"/>
</dbReference>
<dbReference type="PROSITE" id="PS00455">
    <property type="entry name" value="AMP_BINDING"/>
    <property type="match status" value="1"/>
</dbReference>
<protein>
    <submittedName>
        <fullName evidence="5">Long-chain acyl-CoA synthetase</fullName>
    </submittedName>
</protein>
<feature type="domain" description="AMP-dependent synthetase/ligase" evidence="3">
    <location>
        <begin position="8"/>
        <end position="350"/>
    </location>
</feature>